<sequence>MGVGSSMADYVDGVYHDFCPNKLLLSIDRRNDFASNLIIYLQSRWIALLWEISEEEKGRRRASDRGGEEPTLIFLKWDRRQFG</sequence>
<keyword evidence="2" id="KW-1185">Reference proteome</keyword>
<accession>A0AAD3TF96</accession>
<name>A0AAD3TF96_NEPGR</name>
<comment type="caution">
    <text evidence="1">The sequence shown here is derived from an EMBL/GenBank/DDBJ whole genome shotgun (WGS) entry which is preliminary data.</text>
</comment>
<gene>
    <name evidence="1" type="ORF">Nepgr_030798</name>
</gene>
<evidence type="ECO:0000313" key="1">
    <source>
        <dbReference type="EMBL" id="GMH28955.1"/>
    </source>
</evidence>
<protein>
    <submittedName>
        <fullName evidence="1">Uncharacterized protein</fullName>
    </submittedName>
</protein>
<evidence type="ECO:0000313" key="2">
    <source>
        <dbReference type="Proteomes" id="UP001279734"/>
    </source>
</evidence>
<dbReference type="AlphaFoldDB" id="A0AAD3TF96"/>
<organism evidence="1 2">
    <name type="scientific">Nepenthes gracilis</name>
    <name type="common">Slender pitcher plant</name>
    <dbReference type="NCBI Taxonomy" id="150966"/>
    <lineage>
        <taxon>Eukaryota</taxon>
        <taxon>Viridiplantae</taxon>
        <taxon>Streptophyta</taxon>
        <taxon>Embryophyta</taxon>
        <taxon>Tracheophyta</taxon>
        <taxon>Spermatophyta</taxon>
        <taxon>Magnoliopsida</taxon>
        <taxon>eudicotyledons</taxon>
        <taxon>Gunneridae</taxon>
        <taxon>Pentapetalae</taxon>
        <taxon>Caryophyllales</taxon>
        <taxon>Nepenthaceae</taxon>
        <taxon>Nepenthes</taxon>
    </lineage>
</organism>
<reference evidence="1" key="1">
    <citation type="submission" date="2023-05" db="EMBL/GenBank/DDBJ databases">
        <title>Nepenthes gracilis genome sequencing.</title>
        <authorList>
            <person name="Fukushima K."/>
        </authorList>
    </citation>
    <scope>NUCLEOTIDE SEQUENCE</scope>
    <source>
        <strain evidence="1">SING2019-196</strain>
    </source>
</reference>
<dbReference type="EMBL" id="BSYO01000035">
    <property type="protein sequence ID" value="GMH28955.1"/>
    <property type="molecule type" value="Genomic_DNA"/>
</dbReference>
<proteinExistence type="predicted"/>
<dbReference type="Proteomes" id="UP001279734">
    <property type="component" value="Unassembled WGS sequence"/>
</dbReference>